<evidence type="ECO:0000313" key="2">
    <source>
        <dbReference type="Proteomes" id="UP001054252"/>
    </source>
</evidence>
<organism evidence="1 2">
    <name type="scientific">Rubroshorea leprosula</name>
    <dbReference type="NCBI Taxonomy" id="152421"/>
    <lineage>
        <taxon>Eukaryota</taxon>
        <taxon>Viridiplantae</taxon>
        <taxon>Streptophyta</taxon>
        <taxon>Embryophyta</taxon>
        <taxon>Tracheophyta</taxon>
        <taxon>Spermatophyta</taxon>
        <taxon>Magnoliopsida</taxon>
        <taxon>eudicotyledons</taxon>
        <taxon>Gunneridae</taxon>
        <taxon>Pentapetalae</taxon>
        <taxon>rosids</taxon>
        <taxon>malvids</taxon>
        <taxon>Malvales</taxon>
        <taxon>Dipterocarpaceae</taxon>
        <taxon>Rubroshorea</taxon>
    </lineage>
</organism>
<evidence type="ECO:0000313" key="1">
    <source>
        <dbReference type="EMBL" id="GKV30604.1"/>
    </source>
</evidence>
<reference evidence="1 2" key="1">
    <citation type="journal article" date="2021" name="Commun. Biol.">
        <title>The genome of Shorea leprosula (Dipterocarpaceae) highlights the ecological relevance of drought in aseasonal tropical rainforests.</title>
        <authorList>
            <person name="Ng K.K.S."/>
            <person name="Kobayashi M.J."/>
            <person name="Fawcett J.A."/>
            <person name="Hatakeyama M."/>
            <person name="Paape T."/>
            <person name="Ng C.H."/>
            <person name="Ang C.C."/>
            <person name="Tnah L.H."/>
            <person name="Lee C.T."/>
            <person name="Nishiyama T."/>
            <person name="Sese J."/>
            <person name="O'Brien M.J."/>
            <person name="Copetti D."/>
            <person name="Mohd Noor M.I."/>
            <person name="Ong R.C."/>
            <person name="Putra M."/>
            <person name="Sireger I.Z."/>
            <person name="Indrioko S."/>
            <person name="Kosugi Y."/>
            <person name="Izuno A."/>
            <person name="Isagi Y."/>
            <person name="Lee S.L."/>
            <person name="Shimizu K.K."/>
        </authorList>
    </citation>
    <scope>NUCLEOTIDE SEQUENCE [LARGE SCALE GENOMIC DNA]</scope>
    <source>
        <strain evidence="1">214</strain>
    </source>
</reference>
<name>A0AAV5L0C6_9ROSI</name>
<dbReference type="EMBL" id="BPVZ01000087">
    <property type="protein sequence ID" value="GKV30604.1"/>
    <property type="molecule type" value="Genomic_DNA"/>
</dbReference>
<sequence>MNPALAGRPTQQGWVSTNPALASLCNQNLTLAGSRDQPDFVEGWVRRNPDRLAYLGSLKPSLSGFVETQIGWVPMNPALLVTQTSLAVSMLVAQVPPRKEKKKKWVKISFVDGVEMREHSEKKKKWVKIDFADGVEMREHLENKKI</sequence>
<proteinExistence type="predicted"/>
<protein>
    <submittedName>
        <fullName evidence="1">Uncharacterized protein</fullName>
    </submittedName>
</protein>
<comment type="caution">
    <text evidence="1">The sequence shown here is derived from an EMBL/GenBank/DDBJ whole genome shotgun (WGS) entry which is preliminary data.</text>
</comment>
<dbReference type="AlphaFoldDB" id="A0AAV5L0C6"/>
<keyword evidence="2" id="KW-1185">Reference proteome</keyword>
<gene>
    <name evidence="1" type="ORF">SLEP1_g39398</name>
</gene>
<dbReference type="Proteomes" id="UP001054252">
    <property type="component" value="Unassembled WGS sequence"/>
</dbReference>
<accession>A0AAV5L0C6</accession>